<evidence type="ECO:0000313" key="2">
    <source>
        <dbReference type="EMBL" id="MFH4977320.1"/>
    </source>
</evidence>
<comment type="caution">
    <text evidence="2">The sequence shown here is derived from an EMBL/GenBank/DDBJ whole genome shotgun (WGS) entry which is preliminary data.</text>
</comment>
<dbReference type="InterPro" id="IPR057591">
    <property type="entry name" value="TMEM126-like"/>
</dbReference>
<evidence type="ECO:0000256" key="1">
    <source>
        <dbReference type="SAM" id="Phobius"/>
    </source>
</evidence>
<dbReference type="EMBL" id="JBGFUD010002211">
    <property type="protein sequence ID" value="MFH4977320.1"/>
    <property type="molecule type" value="Genomic_DNA"/>
</dbReference>
<gene>
    <name evidence="2" type="ORF">AB6A40_004029</name>
</gene>
<name>A0ABD6ECF4_9BILA</name>
<reference evidence="2 3" key="1">
    <citation type="submission" date="2024-08" db="EMBL/GenBank/DDBJ databases">
        <title>Gnathostoma spinigerum genome.</title>
        <authorList>
            <person name="Gonzalez-Bertolin B."/>
            <person name="Monzon S."/>
            <person name="Zaballos A."/>
            <person name="Jimenez P."/>
            <person name="Dekumyoy P."/>
            <person name="Varona S."/>
            <person name="Cuesta I."/>
            <person name="Sumanam S."/>
            <person name="Adisakwattana P."/>
            <person name="Gasser R.B."/>
            <person name="Hernandez-Gonzalez A."/>
            <person name="Young N.D."/>
            <person name="Perteguer M.J."/>
        </authorList>
    </citation>
    <scope>NUCLEOTIDE SEQUENCE [LARGE SCALE GENOMIC DNA]</scope>
    <source>
        <strain evidence="2">AL3</strain>
        <tissue evidence="2">Liver</tissue>
    </source>
</reference>
<dbReference type="Proteomes" id="UP001608902">
    <property type="component" value="Unassembled WGS sequence"/>
</dbReference>
<organism evidence="2 3">
    <name type="scientific">Gnathostoma spinigerum</name>
    <dbReference type="NCBI Taxonomy" id="75299"/>
    <lineage>
        <taxon>Eukaryota</taxon>
        <taxon>Metazoa</taxon>
        <taxon>Ecdysozoa</taxon>
        <taxon>Nematoda</taxon>
        <taxon>Chromadorea</taxon>
        <taxon>Rhabditida</taxon>
        <taxon>Spirurina</taxon>
        <taxon>Gnathostomatomorpha</taxon>
        <taxon>Gnathostomatoidea</taxon>
        <taxon>Gnathostomatidae</taxon>
        <taxon>Gnathostoma</taxon>
    </lineage>
</organism>
<keyword evidence="1" id="KW-1133">Transmembrane helix</keyword>
<sequence length="300" mass="34126">MASGSSVIPTRHDPVELWKRASLEKVGSADDQQETAISRSSIVERLSGKRSVVWTSLSQMAPIEQADFMRKLVGYWPYKVERRAVNWPIHLGILTNCITSSRIATAVNADMFLFKADTPFLEAVRQCPKSPLVFGIYTSGILYYVFQQEFVYNILYREDRPKNSSVLSRYILSSLVSGIVLPVLSTPYISYYVMLNQRTERYPQANGLIEFLCLCWESSKSVIRILPRLMALQLGASVIGTYCVLWGRNRIFDSMDADPDLVRDTMILAQSSTSLKYKLEQLFKRVPFIGRVFSGTEENQ</sequence>
<feature type="transmembrane region" description="Helical" evidence="1">
    <location>
        <begin position="170"/>
        <end position="193"/>
    </location>
</feature>
<evidence type="ECO:0000313" key="3">
    <source>
        <dbReference type="Proteomes" id="UP001608902"/>
    </source>
</evidence>
<keyword evidence="3" id="KW-1185">Reference proteome</keyword>
<keyword evidence="1" id="KW-0472">Membrane</keyword>
<dbReference type="AlphaFoldDB" id="A0ABD6ECF4"/>
<dbReference type="Pfam" id="PF23408">
    <property type="entry name" value="TMEM126_like"/>
    <property type="match status" value="1"/>
</dbReference>
<proteinExistence type="predicted"/>
<keyword evidence="1" id="KW-0812">Transmembrane</keyword>
<accession>A0ABD6ECF4</accession>
<protein>
    <submittedName>
        <fullName evidence="2">Uncharacterized protein</fullName>
    </submittedName>
</protein>